<organism evidence="1 2">
    <name type="scientific">Diphasiastrum complanatum</name>
    <name type="common">Issler's clubmoss</name>
    <name type="synonym">Lycopodium complanatum</name>
    <dbReference type="NCBI Taxonomy" id="34168"/>
    <lineage>
        <taxon>Eukaryota</taxon>
        <taxon>Viridiplantae</taxon>
        <taxon>Streptophyta</taxon>
        <taxon>Embryophyta</taxon>
        <taxon>Tracheophyta</taxon>
        <taxon>Lycopodiopsida</taxon>
        <taxon>Lycopodiales</taxon>
        <taxon>Lycopodiaceae</taxon>
        <taxon>Lycopodioideae</taxon>
        <taxon>Diphasiastrum</taxon>
    </lineage>
</organism>
<protein>
    <submittedName>
        <fullName evidence="1">Uncharacterized protein</fullName>
    </submittedName>
</protein>
<sequence>MSSVSATPIAPLNHFSFPRSCSLQARKYSTLLSKAAFRRQCHMATPYTASSSLRRFSERYVRFRLDREKCSERLPVNFWSKTSGYCLQPSQALASSMRSSFWSCEAIVLRKFQLQLSSVISSSIACCYSNYLETNDFNFHTMRQNGICLRSKSSVMKTRSFHTMDRSSSLCNISGSSFAVLNAGSSDKERQAGGEPKHISSKYARMSQGAEKPTSRSGQEDFENWSLEKIREAGPLAVPIVEELRKAFAPAAQPLTHYKVLQELDEWRSLSNVDINFCPTRAPISKKFIENDFSRETKQVTSLSPRSRSKKNKSSDKEGQNGSSHDSNDDGNDDDEDWHPMLRAFPTYHAKEEALYFHNLLAYPWEKGAFERYIAKLEEKFFPGDLLDFDKPSTSGRSRTEYMKNSRKEASAIRSATLIAGRLKNGEGNMATLNQITAYSSQLGSTHRPQLGSTDSSSGDRRMKGSQIARQSHEKVIKHLSQSSTPSYPTSEPACLNSQDSRAALSLINNSSNGEDGLTAIGASEEKVNCRLGGIMEEDKPDSNGETDHQKGFFSSKPSQSVEEQTKIFPTRSPARNSTFFAKPILLKSRDNLPMDWDGPGGTVVLIDKPKGWTSFAVCGQLRRLLGIQKVGHAGTLDPMATGLLVVCIGKATKLADSYQAMTKVYTGTFRLGEATSSYDADSQVCERLPWSHIQDVDIENVKESFVGDIMQVPPMYSAIKVGGERLYKKARRGEDIEVPPRMVSIYELEVDRSLENKQEVNFRVACSKGTYIRSLCADFGRALNSCAHLTALRREKIGHMSVADAWAFSELAEAYNSQRL</sequence>
<dbReference type="Proteomes" id="UP001162992">
    <property type="component" value="Chromosome 19"/>
</dbReference>
<comment type="caution">
    <text evidence="1">The sequence shown here is derived from an EMBL/GenBank/DDBJ whole genome shotgun (WGS) entry which is preliminary data.</text>
</comment>
<name>A0ACC2ASG5_DIPCM</name>
<gene>
    <name evidence="1" type="ORF">O6H91_19G008300</name>
</gene>
<dbReference type="EMBL" id="CM055110">
    <property type="protein sequence ID" value="KAJ7520491.1"/>
    <property type="molecule type" value="Genomic_DNA"/>
</dbReference>
<proteinExistence type="predicted"/>
<evidence type="ECO:0000313" key="2">
    <source>
        <dbReference type="Proteomes" id="UP001162992"/>
    </source>
</evidence>
<reference evidence="2" key="1">
    <citation type="journal article" date="2024" name="Proc. Natl. Acad. Sci. U.S.A.">
        <title>Extraordinary preservation of gene collinearity over three hundred million years revealed in homosporous lycophytes.</title>
        <authorList>
            <person name="Li C."/>
            <person name="Wickell D."/>
            <person name="Kuo L.Y."/>
            <person name="Chen X."/>
            <person name="Nie B."/>
            <person name="Liao X."/>
            <person name="Peng D."/>
            <person name="Ji J."/>
            <person name="Jenkins J."/>
            <person name="Williams M."/>
            <person name="Shu S."/>
            <person name="Plott C."/>
            <person name="Barry K."/>
            <person name="Rajasekar S."/>
            <person name="Grimwood J."/>
            <person name="Han X."/>
            <person name="Sun S."/>
            <person name="Hou Z."/>
            <person name="He W."/>
            <person name="Dai G."/>
            <person name="Sun C."/>
            <person name="Schmutz J."/>
            <person name="Leebens-Mack J.H."/>
            <person name="Li F.W."/>
            <person name="Wang L."/>
        </authorList>
    </citation>
    <scope>NUCLEOTIDE SEQUENCE [LARGE SCALE GENOMIC DNA]</scope>
    <source>
        <strain evidence="2">cv. PW_Plant_1</strain>
    </source>
</reference>
<evidence type="ECO:0000313" key="1">
    <source>
        <dbReference type="EMBL" id="KAJ7520491.1"/>
    </source>
</evidence>
<keyword evidence="2" id="KW-1185">Reference proteome</keyword>
<accession>A0ACC2ASG5</accession>